<dbReference type="Gene3D" id="1.10.10.2830">
    <property type="match status" value="1"/>
</dbReference>
<protein>
    <submittedName>
        <fullName evidence="5">ParB/RepB/Spo0J family partition protein</fullName>
    </submittedName>
</protein>
<dbReference type="CDD" id="cd16393">
    <property type="entry name" value="SPO0J_N"/>
    <property type="match status" value="1"/>
</dbReference>
<keyword evidence="6" id="KW-1185">Reference proteome</keyword>
<dbReference type="InterPro" id="IPR041468">
    <property type="entry name" value="HTH_ParB/Spo0J"/>
</dbReference>
<dbReference type="InterPro" id="IPR050336">
    <property type="entry name" value="Chromosome_partition/occlusion"/>
</dbReference>
<evidence type="ECO:0000313" key="6">
    <source>
        <dbReference type="Proteomes" id="UP001289615"/>
    </source>
</evidence>
<dbReference type="PANTHER" id="PTHR33375:SF1">
    <property type="entry name" value="CHROMOSOME-PARTITIONING PROTEIN PARB-RELATED"/>
    <property type="match status" value="1"/>
</dbReference>
<evidence type="ECO:0000313" key="5">
    <source>
        <dbReference type="EMBL" id="MEA0976478.1"/>
    </source>
</evidence>
<evidence type="ECO:0000256" key="1">
    <source>
        <dbReference type="ARBA" id="ARBA00006295"/>
    </source>
</evidence>
<dbReference type="SUPFAM" id="SSF110849">
    <property type="entry name" value="ParB/Sulfiredoxin"/>
    <property type="match status" value="1"/>
</dbReference>
<dbReference type="Gene3D" id="3.90.1530.30">
    <property type="match status" value="1"/>
</dbReference>
<feature type="domain" description="ParB-like N-terminal" evidence="4">
    <location>
        <begin position="2"/>
        <end position="88"/>
    </location>
</feature>
<dbReference type="EMBL" id="JAXUIA010000006">
    <property type="protein sequence ID" value="MEA0976478.1"/>
    <property type="molecule type" value="Genomic_DNA"/>
</dbReference>
<organism evidence="5 6">
    <name type="scientific">Lysinibacillus irui</name>
    <dbReference type="NCBI Taxonomy" id="2998077"/>
    <lineage>
        <taxon>Bacteria</taxon>
        <taxon>Bacillati</taxon>
        <taxon>Bacillota</taxon>
        <taxon>Bacilli</taxon>
        <taxon>Bacillales</taxon>
        <taxon>Bacillaceae</taxon>
        <taxon>Lysinibacillus</taxon>
    </lineage>
</organism>
<gene>
    <name evidence="5" type="ORF">U6C28_09265</name>
</gene>
<evidence type="ECO:0000259" key="4">
    <source>
        <dbReference type="SMART" id="SM00470"/>
    </source>
</evidence>
<comment type="similarity">
    <text evidence="1">Belongs to the ParB family.</text>
</comment>
<dbReference type="Pfam" id="PF02195">
    <property type="entry name" value="ParB_N"/>
    <property type="match status" value="1"/>
</dbReference>
<dbReference type="Proteomes" id="UP001289615">
    <property type="component" value="Unassembled WGS sequence"/>
</dbReference>
<comment type="caution">
    <text evidence="5">The sequence shown here is derived from an EMBL/GenBank/DDBJ whole genome shotgun (WGS) entry which is preliminary data.</text>
</comment>
<keyword evidence="3" id="KW-0238">DNA-binding</keyword>
<dbReference type="PANTHER" id="PTHR33375">
    <property type="entry name" value="CHROMOSOME-PARTITIONING PROTEIN PARB-RELATED"/>
    <property type="match status" value="1"/>
</dbReference>
<keyword evidence="2" id="KW-0159">Chromosome partition</keyword>
<evidence type="ECO:0000256" key="2">
    <source>
        <dbReference type="ARBA" id="ARBA00022829"/>
    </source>
</evidence>
<dbReference type="InterPro" id="IPR003115">
    <property type="entry name" value="ParB_N"/>
</dbReference>
<dbReference type="InterPro" id="IPR036086">
    <property type="entry name" value="ParB/Sulfiredoxin_sf"/>
</dbReference>
<accession>A0ABU5NKC7</accession>
<name>A0ABU5NKC7_9BACI</name>
<proteinExistence type="inferred from homology"/>
<dbReference type="RefSeq" id="WP_322611662.1">
    <property type="nucleotide sequence ID" value="NZ_JAXLNX010000011.1"/>
</dbReference>
<evidence type="ECO:0000256" key="3">
    <source>
        <dbReference type="ARBA" id="ARBA00023125"/>
    </source>
</evidence>
<reference evidence="5 6" key="1">
    <citation type="submission" date="2023-12" db="EMBL/GenBank/DDBJ databases">
        <title>Genome comparison identifies genes involved in endophytic behavior of Lysinibacillus irui and provides insights into its role as a plant-growth promoting bacterium.</title>
        <authorList>
            <person name="Hilario S."/>
            <person name="Matos I."/>
            <person name="Goncalves M.F.M."/>
            <person name="Pardo C.A."/>
            <person name="Santos M.J."/>
        </authorList>
    </citation>
    <scope>NUCLEOTIDE SEQUENCE [LARGE SCALE GENOMIC DNA]</scope>
    <source>
        <strain evidence="5 6">B3</strain>
    </source>
</reference>
<dbReference type="NCBIfam" id="TIGR00180">
    <property type="entry name" value="parB_part"/>
    <property type="match status" value="1"/>
</dbReference>
<dbReference type="InterPro" id="IPR004437">
    <property type="entry name" value="ParB/RepB/Spo0J"/>
</dbReference>
<sequence length="365" mass="42976">MKLTEIQANPHQPRKHFDEQALVELSQSIKVEGVMSPIMVRPIDGKYEIVQGERRFRAAQMAGLIEIPSIVREVDEHEAFHLAVIENIQREQMTPIEEAQAFMKYVEMGYTHEQIAKKVNKGRTFVTDRLRMLKLMPELQDWIAERRISHGHVTQLLKYEAILFKHIGRKGSEKAVQDLFYSYFVKSEKISVINVKEWGELMRFHFIAAIVGTFNGHGGSALWNEHRNMRSFCGDYHLHINSITREDIHFLLDWAINDAEPGTKKSVIYERYERLEEYIFDSGVNIEEVWESRDVRYLGEQTLEELEKSIREHMRTIMDCKRDMADAYRTAGVFDEADRLDAMSFDEYMEEFFERENVSRETIKQ</sequence>
<dbReference type="Pfam" id="PF17762">
    <property type="entry name" value="HTH_ParB"/>
    <property type="match status" value="1"/>
</dbReference>
<dbReference type="SMART" id="SM00470">
    <property type="entry name" value="ParB"/>
    <property type="match status" value="1"/>
</dbReference>